<dbReference type="GO" id="GO:0007165">
    <property type="term" value="P:signal transduction"/>
    <property type="evidence" value="ECO:0007669"/>
    <property type="project" value="UniProtKB-KW"/>
</dbReference>
<proteinExistence type="inferred from homology"/>
<keyword evidence="1 3" id="KW-0807">Transducer</keyword>
<comment type="caution">
    <text evidence="7">The sequence shown here is derived from an EMBL/GenBank/DDBJ whole genome shotgun (WGS) entry which is preliminary data.</text>
</comment>
<dbReference type="InterPro" id="IPR004089">
    <property type="entry name" value="MCPsignal_dom"/>
</dbReference>
<protein>
    <submittedName>
        <fullName evidence="7">Methyl-accepting chemotaxis protein 3</fullName>
    </submittedName>
</protein>
<name>A0A090MMF2_AFIFE</name>
<evidence type="ECO:0000313" key="7">
    <source>
        <dbReference type="EMBL" id="CEG06844.1"/>
    </source>
</evidence>
<dbReference type="Pfam" id="PF00672">
    <property type="entry name" value="HAMP"/>
    <property type="match status" value="1"/>
</dbReference>
<keyword evidence="4" id="KW-1133">Transmembrane helix</keyword>
<feature type="domain" description="Methyl-accepting transducer" evidence="5">
    <location>
        <begin position="396"/>
        <end position="646"/>
    </location>
</feature>
<organism evidence="7 8">
    <name type="scientific">Afipia felis</name>
    <name type="common">Cat scratch disease bacillus</name>
    <dbReference type="NCBI Taxonomy" id="1035"/>
    <lineage>
        <taxon>Bacteria</taxon>
        <taxon>Pseudomonadati</taxon>
        <taxon>Pseudomonadota</taxon>
        <taxon>Alphaproteobacteria</taxon>
        <taxon>Hyphomicrobiales</taxon>
        <taxon>Nitrobacteraceae</taxon>
        <taxon>Afipia</taxon>
    </lineage>
</organism>
<keyword evidence="4" id="KW-0472">Membrane</keyword>
<dbReference type="SMART" id="SM00304">
    <property type="entry name" value="HAMP"/>
    <property type="match status" value="1"/>
</dbReference>
<evidence type="ECO:0000256" key="3">
    <source>
        <dbReference type="PROSITE-ProRule" id="PRU00284"/>
    </source>
</evidence>
<reference evidence="7 8" key="1">
    <citation type="journal article" date="2014" name="Genome Announc.">
        <title>Genome Sequence of Afipia felis Strain 76713, Isolated in Hospital Water Using an Amoeba Co-Culture Procedure.</title>
        <authorList>
            <person name="Benamar S."/>
            <person name="La Scola B."/>
            <person name="Croce O."/>
        </authorList>
    </citation>
    <scope>NUCLEOTIDE SEQUENCE [LARGE SCALE GENOMIC DNA]</scope>
    <source>
        <strain evidence="7 8">76713</strain>
    </source>
</reference>
<dbReference type="Pfam" id="PF00015">
    <property type="entry name" value="MCPsignal"/>
    <property type="match status" value="1"/>
</dbReference>
<dbReference type="PROSITE" id="PS50111">
    <property type="entry name" value="CHEMOTAXIS_TRANSDUC_2"/>
    <property type="match status" value="1"/>
</dbReference>
<evidence type="ECO:0000259" key="5">
    <source>
        <dbReference type="PROSITE" id="PS50111"/>
    </source>
</evidence>
<evidence type="ECO:0000259" key="6">
    <source>
        <dbReference type="PROSITE" id="PS50885"/>
    </source>
</evidence>
<dbReference type="GO" id="GO:0016020">
    <property type="term" value="C:membrane"/>
    <property type="evidence" value="ECO:0007669"/>
    <property type="project" value="InterPro"/>
</dbReference>
<dbReference type="OrthoDB" id="266313at2"/>
<dbReference type="PROSITE" id="PS50885">
    <property type="entry name" value="HAMP"/>
    <property type="match status" value="1"/>
</dbReference>
<dbReference type="PANTHER" id="PTHR32089">
    <property type="entry name" value="METHYL-ACCEPTING CHEMOTAXIS PROTEIN MCPB"/>
    <property type="match status" value="1"/>
</dbReference>
<evidence type="ECO:0000313" key="8">
    <source>
        <dbReference type="Proteomes" id="UP000035762"/>
    </source>
</evidence>
<dbReference type="InterPro" id="IPR003660">
    <property type="entry name" value="HAMP_dom"/>
</dbReference>
<dbReference type="Gene3D" id="1.10.287.950">
    <property type="entry name" value="Methyl-accepting chemotaxis protein"/>
    <property type="match status" value="1"/>
</dbReference>
<dbReference type="EMBL" id="CCAZ020000001">
    <property type="protein sequence ID" value="CEG06844.1"/>
    <property type="molecule type" value="Genomic_DNA"/>
</dbReference>
<feature type="domain" description="HAMP" evidence="6">
    <location>
        <begin position="317"/>
        <end position="370"/>
    </location>
</feature>
<evidence type="ECO:0000256" key="1">
    <source>
        <dbReference type="ARBA" id="ARBA00023224"/>
    </source>
</evidence>
<keyword evidence="4" id="KW-0812">Transmembrane</keyword>
<dbReference type="PANTHER" id="PTHR32089:SF112">
    <property type="entry name" value="LYSOZYME-LIKE PROTEIN-RELATED"/>
    <property type="match status" value="1"/>
</dbReference>
<dbReference type="STRING" id="1035.BN961_00215"/>
<dbReference type="Gene3D" id="6.10.340.10">
    <property type="match status" value="1"/>
</dbReference>
<feature type="transmembrane region" description="Helical" evidence="4">
    <location>
        <begin position="297"/>
        <end position="320"/>
    </location>
</feature>
<dbReference type="SMART" id="SM00283">
    <property type="entry name" value="MA"/>
    <property type="match status" value="1"/>
</dbReference>
<dbReference type="CDD" id="cd06225">
    <property type="entry name" value="HAMP"/>
    <property type="match status" value="1"/>
</dbReference>
<dbReference type="AlphaFoldDB" id="A0A090MMF2"/>
<dbReference type="Proteomes" id="UP000035762">
    <property type="component" value="Unassembled WGS sequence"/>
</dbReference>
<keyword evidence="8" id="KW-1185">Reference proteome</keyword>
<comment type="similarity">
    <text evidence="2">Belongs to the methyl-accepting chemotaxis (MCP) protein family.</text>
</comment>
<evidence type="ECO:0000256" key="4">
    <source>
        <dbReference type="SAM" id="Phobius"/>
    </source>
</evidence>
<dbReference type="PROSITE" id="PS51257">
    <property type="entry name" value="PROKAR_LIPOPROTEIN"/>
    <property type="match status" value="1"/>
</dbReference>
<dbReference type="SUPFAM" id="SSF58104">
    <property type="entry name" value="Methyl-accepting chemotaxis protein (MCP) signaling domain"/>
    <property type="match status" value="1"/>
</dbReference>
<accession>A0A090MMF2</accession>
<sequence>MGIRGRISFGFATTLLMLLVVACTAVVSFRSLGNSVADLSAVAFTRVAVSYNLEQQANVAAQAAQSLIDSDRTDAKAAFQQAVGAMRSNLGHMPQAESAKPLIEKFEAIVAQGAGAAEDSRKQIAILKQKSHAVTWLAQEFASTAEQDLSGLMVKTPEEKEKAYVASANAGKVERGILAARVAEQAFMIERQQSFLNQLKQQFDSLGELFGEMESASSDDVQILKIKAIRKATGDYTAALNAWVKNDAVLAKTRANIGEAQDQLISVAHGLAERAGKDGAETAGAAGEFIRSSTWRLIVISALAAILTVVIALAIAGNLVRPIAGMTVAMRELAGGAVNAEVPSLGRRDEIGTMAKALLFFKEEMIRSNALADERLREQDAKAARAAKIEESIQEFKGTIGAIVDDVASSAEAMKAAAQSMTNTASETLAKSNLVVSSARSALDEADLVAKAASQLAASIEDIGGKVEHSTQVASNAANEISRVDAMAANLSDVSTRIGEIVELIGRVAKQTNLVALNASIEAERYGDEGLGFKIVAKEVKALANETAQATEKISTQIESVQKAASGVTAEINSISEKISIMNNVSSSVSEAVGDQKASTHEIAKSAAEVSASNGSVLEIITTVGTSATRTGSVAEEVLFASGDLSRHAQALREIVDGFVARISVA</sequence>
<evidence type="ECO:0000256" key="2">
    <source>
        <dbReference type="ARBA" id="ARBA00029447"/>
    </source>
</evidence>
<gene>
    <name evidence="7" type="primary">mcp3_1</name>
    <name evidence="7" type="ORF">BN961_00215</name>
</gene>